<evidence type="ECO:0000313" key="1">
    <source>
        <dbReference type="EMBL" id="MCK0531463.1"/>
    </source>
</evidence>
<organism evidence="1 2">
    <name type="scientific">Sphingobium agri</name>
    <dbReference type="NCBI Taxonomy" id="2933566"/>
    <lineage>
        <taxon>Bacteria</taxon>
        <taxon>Pseudomonadati</taxon>
        <taxon>Pseudomonadota</taxon>
        <taxon>Alphaproteobacteria</taxon>
        <taxon>Sphingomonadales</taxon>
        <taxon>Sphingomonadaceae</taxon>
        <taxon>Sphingobium</taxon>
    </lineage>
</organism>
<dbReference type="Proteomes" id="UP001203512">
    <property type="component" value="Unassembled WGS sequence"/>
</dbReference>
<proteinExistence type="predicted"/>
<evidence type="ECO:0000313" key="2">
    <source>
        <dbReference type="Proteomes" id="UP001203512"/>
    </source>
</evidence>
<sequence>MTQRASPADEMERLAGELHMLAFDMREPSRSICRADRLINEAERIAAAVRAAVRGPTPSPLGPSRHS</sequence>
<gene>
    <name evidence="1" type="ORF">MU848_07685</name>
</gene>
<accession>A0ABT0DWG1</accession>
<name>A0ABT0DWG1_9SPHN</name>
<protein>
    <recommendedName>
        <fullName evidence="3">Histidine kinase</fullName>
    </recommendedName>
</protein>
<comment type="caution">
    <text evidence="1">The sequence shown here is derived from an EMBL/GenBank/DDBJ whole genome shotgun (WGS) entry which is preliminary data.</text>
</comment>
<keyword evidence="2" id="KW-1185">Reference proteome</keyword>
<reference evidence="1 2" key="1">
    <citation type="submission" date="2022-04" db="EMBL/GenBank/DDBJ databases">
        <authorList>
            <person name="Huq M.A."/>
        </authorList>
    </citation>
    <scope>NUCLEOTIDE SEQUENCE [LARGE SCALE GENOMIC DNA]</scope>
    <source>
        <strain evidence="1 2">MAH-33</strain>
    </source>
</reference>
<dbReference type="RefSeq" id="WP_247231080.1">
    <property type="nucleotide sequence ID" value="NZ_JALKHS010000006.1"/>
</dbReference>
<dbReference type="EMBL" id="JALKHS010000006">
    <property type="protein sequence ID" value="MCK0531463.1"/>
    <property type="molecule type" value="Genomic_DNA"/>
</dbReference>
<evidence type="ECO:0008006" key="3">
    <source>
        <dbReference type="Google" id="ProtNLM"/>
    </source>
</evidence>